<reference evidence="1 2" key="1">
    <citation type="submission" date="2020-04" db="EMBL/GenBank/DDBJ databases">
        <title>Advantages and limits of metagenomic assembly and binning of a giant virus.</title>
        <authorList>
            <person name="Schulz F."/>
            <person name="Andreani J."/>
            <person name="Francis R."/>
            <person name="Boudjemaa H."/>
            <person name="Bou Khalil J.Y."/>
            <person name="Lee J."/>
            <person name="La Scola B."/>
            <person name="Woyke T."/>
        </authorList>
    </citation>
    <scope>NUCLEOTIDE SEQUENCE [LARGE SCALE GENOMIC DNA]</scope>
    <source>
        <strain evidence="1 2">FV1/VV64</strain>
    </source>
</reference>
<name>A0A7D3UV78_9VIRU</name>
<sequence>MSNIDDILNNIQKLQKRRAIINNIKPFIQPSCNIPLEGSGNVFDNDNISVAIIYDIPNIYDNIQTKLLNGNTNPKNRPRPHFTLHGIHFNKKHPEINKFINITSCPSSFLNPGKLNTDFETVIKDAFKNSLYNKLELSHKNEWNKMGLFYALPFNVNNNLCISDFRKELYIHISNLVQIYRQPIDVERDSRKLAGKKDKYKVYCDSKGVPLYAIQDYYHGIGNWSPHVSMIREDKLKSLNGKLYNYIESSANISATFNNFIGMPIPNNINISNMHNLKFNVICD</sequence>
<evidence type="ECO:0000313" key="2">
    <source>
        <dbReference type="Proteomes" id="UP001162001"/>
    </source>
</evidence>
<evidence type="ECO:0000313" key="1">
    <source>
        <dbReference type="EMBL" id="QKF93989.1"/>
    </source>
</evidence>
<proteinExistence type="predicted"/>
<dbReference type="Proteomes" id="UP001162001">
    <property type="component" value="Segment"/>
</dbReference>
<gene>
    <name evidence="1" type="ORF">Fadolivirus_1_531</name>
</gene>
<accession>A0A7D3UV78</accession>
<organism evidence="1 2">
    <name type="scientific">Fadolivirus FV1/VV64</name>
    <dbReference type="NCBI Taxonomy" id="3070911"/>
    <lineage>
        <taxon>Viruses</taxon>
        <taxon>Varidnaviria</taxon>
        <taxon>Bamfordvirae</taxon>
        <taxon>Nucleocytoviricota</taxon>
        <taxon>Megaviricetes</taxon>
        <taxon>Imitervirales</taxon>
        <taxon>Mimiviridae</taxon>
        <taxon>Klosneuvirinae</taxon>
        <taxon>Fadolivirus</taxon>
        <taxon>Fadolivirus algeromassiliense</taxon>
    </lineage>
</organism>
<keyword evidence="2" id="KW-1185">Reference proteome</keyword>
<protein>
    <submittedName>
        <fullName evidence="1">Uncharacterized protein</fullName>
    </submittedName>
</protein>
<dbReference type="EMBL" id="MT418680">
    <property type="protein sequence ID" value="QKF93989.1"/>
    <property type="molecule type" value="Genomic_DNA"/>
</dbReference>